<keyword evidence="3" id="KW-0134">Cell wall</keyword>
<evidence type="ECO:0000313" key="8">
    <source>
        <dbReference type="EMBL" id="NEW42923.1"/>
    </source>
</evidence>
<evidence type="ECO:0000256" key="4">
    <source>
        <dbReference type="ARBA" id="ARBA00023002"/>
    </source>
</evidence>
<evidence type="ECO:0000256" key="1">
    <source>
        <dbReference type="ARBA" id="ARBA00004191"/>
    </source>
</evidence>
<comment type="caution">
    <text evidence="8">The sequence shown here is derived from an EMBL/GenBank/DDBJ whole genome shotgun (WGS) entry which is preliminary data.</text>
</comment>
<dbReference type="Gene3D" id="3.40.50.720">
    <property type="entry name" value="NAD(P)-binding Rossmann-like Domain"/>
    <property type="match status" value="1"/>
</dbReference>
<evidence type="ECO:0000256" key="5">
    <source>
        <dbReference type="ARBA" id="ARBA00040781"/>
    </source>
</evidence>
<dbReference type="EMBL" id="JAAGUZ010000001">
    <property type="protein sequence ID" value="NEW42923.1"/>
    <property type="molecule type" value="Genomic_DNA"/>
</dbReference>
<dbReference type="InterPro" id="IPR050259">
    <property type="entry name" value="SDR"/>
</dbReference>
<dbReference type="PROSITE" id="PS00061">
    <property type="entry name" value="ADH_SHORT"/>
    <property type="match status" value="1"/>
</dbReference>
<keyword evidence="3" id="KW-0964">Secreted</keyword>
<evidence type="ECO:0000313" key="11">
    <source>
        <dbReference type="Proteomes" id="UP000470876"/>
    </source>
</evidence>
<protein>
    <recommendedName>
        <fullName evidence="5">3-oxoacyl-[acyl-carrier-protein] reductase MabA</fullName>
    </recommendedName>
</protein>
<comment type="similarity">
    <text evidence="2">Belongs to the short-chain dehydrogenases/reductases (SDR) family.</text>
</comment>
<dbReference type="InterPro" id="IPR002347">
    <property type="entry name" value="SDR_fam"/>
</dbReference>
<keyword evidence="11" id="KW-1185">Reference proteome</keyword>
<dbReference type="RefSeq" id="WP_163821653.1">
    <property type="nucleotide sequence ID" value="NZ_JAAGUX010000015.1"/>
</dbReference>
<feature type="domain" description="Ketoreductase" evidence="7">
    <location>
        <begin position="11"/>
        <end position="191"/>
    </location>
</feature>
<dbReference type="InterPro" id="IPR020904">
    <property type="entry name" value="Sc_DH/Rdtase_CS"/>
</dbReference>
<dbReference type="PANTHER" id="PTHR42879:SF2">
    <property type="entry name" value="3-OXOACYL-[ACYL-CARRIER-PROTEIN] REDUCTASE FABG"/>
    <property type="match status" value="1"/>
</dbReference>
<dbReference type="SMART" id="SM00822">
    <property type="entry name" value="PKS_KR"/>
    <property type="match status" value="1"/>
</dbReference>
<dbReference type="Pfam" id="PF13561">
    <property type="entry name" value="adh_short_C2"/>
    <property type="match status" value="1"/>
</dbReference>
<dbReference type="PRINTS" id="PR00080">
    <property type="entry name" value="SDRFAMILY"/>
</dbReference>
<evidence type="ECO:0000256" key="2">
    <source>
        <dbReference type="ARBA" id="ARBA00006484"/>
    </source>
</evidence>
<dbReference type="Proteomes" id="UP000470876">
    <property type="component" value="Unassembled WGS sequence"/>
</dbReference>
<evidence type="ECO:0000259" key="7">
    <source>
        <dbReference type="SMART" id="SM00822"/>
    </source>
</evidence>
<dbReference type="CDD" id="cd05233">
    <property type="entry name" value="SDR_c"/>
    <property type="match status" value="1"/>
</dbReference>
<organism evidence="8 10">
    <name type="scientific">Nocardia cyriacigeorgica</name>
    <dbReference type="NCBI Taxonomy" id="135487"/>
    <lineage>
        <taxon>Bacteria</taxon>
        <taxon>Bacillati</taxon>
        <taxon>Actinomycetota</taxon>
        <taxon>Actinomycetes</taxon>
        <taxon>Mycobacteriales</taxon>
        <taxon>Nocardiaceae</taxon>
        <taxon>Nocardia</taxon>
    </lineage>
</organism>
<dbReference type="PANTHER" id="PTHR42879">
    <property type="entry name" value="3-OXOACYL-(ACYL-CARRIER-PROTEIN) REDUCTASE"/>
    <property type="match status" value="1"/>
</dbReference>
<dbReference type="SUPFAM" id="SSF51735">
    <property type="entry name" value="NAD(P)-binding Rossmann-fold domains"/>
    <property type="match status" value="1"/>
</dbReference>
<dbReference type="AlphaFoldDB" id="A0A6P1D1K3"/>
<dbReference type="PRINTS" id="PR00081">
    <property type="entry name" value="GDHRDH"/>
</dbReference>
<dbReference type="InterPro" id="IPR036291">
    <property type="entry name" value="NAD(P)-bd_dom_sf"/>
</dbReference>
<evidence type="ECO:0000256" key="6">
    <source>
        <dbReference type="ARBA" id="ARBA00047400"/>
    </source>
</evidence>
<dbReference type="EMBL" id="JAAGUX010000015">
    <property type="protein sequence ID" value="NEW56232.1"/>
    <property type="molecule type" value="Genomic_DNA"/>
</dbReference>
<dbReference type="FunFam" id="3.40.50.720:FF:000084">
    <property type="entry name" value="Short-chain dehydrogenase reductase"/>
    <property type="match status" value="1"/>
</dbReference>
<sequence>MTLDMGAPGTGVVVTGGASGIGRAIALALAEVGRPVSVWDIDSDGARATAEECATEYGVTTHSVGIDLRQRAAIRTAAPTAVAALGTVGGIVHAAGIVGADLTDALSTDTWDDVLAVNLRSQLDLIKELLPALRAAGPGSAIVGISSVEGLIGNGNITAYTASKHGVVGLTRSLAHKLGPEGIRINAVCPGYIETPIIAETLKIAGAREQMSHRAPMQRLGEPAEVAATTRFLLSTQASFVTGVALPVDGGWTAAGGHGTQGL</sequence>
<evidence type="ECO:0000313" key="9">
    <source>
        <dbReference type="EMBL" id="NEW56232.1"/>
    </source>
</evidence>
<name>A0A6P1D1K3_9NOCA</name>
<dbReference type="InterPro" id="IPR057326">
    <property type="entry name" value="KR_dom"/>
</dbReference>
<comment type="subcellular location">
    <subcellularLocation>
        <location evidence="1">Secreted</location>
        <location evidence="1">Cell wall</location>
    </subcellularLocation>
</comment>
<gene>
    <name evidence="8" type="ORF">GV789_00380</name>
    <name evidence="9" type="ORF">GV794_11300</name>
</gene>
<evidence type="ECO:0000313" key="10">
    <source>
        <dbReference type="Proteomes" id="UP000468928"/>
    </source>
</evidence>
<evidence type="ECO:0000256" key="3">
    <source>
        <dbReference type="ARBA" id="ARBA00022512"/>
    </source>
</evidence>
<dbReference type="GO" id="GO:0004316">
    <property type="term" value="F:3-oxoacyl-[acyl-carrier-protein] reductase (NADPH) activity"/>
    <property type="evidence" value="ECO:0007669"/>
    <property type="project" value="UniProtKB-EC"/>
</dbReference>
<comment type="catalytic activity">
    <reaction evidence="6">
        <text>a (3R)-hydroxyacyl-[ACP] + NADP(+) = a 3-oxoacyl-[ACP] + NADPH + H(+)</text>
        <dbReference type="Rhea" id="RHEA:17397"/>
        <dbReference type="Rhea" id="RHEA-COMP:9916"/>
        <dbReference type="Rhea" id="RHEA-COMP:9945"/>
        <dbReference type="ChEBI" id="CHEBI:15378"/>
        <dbReference type="ChEBI" id="CHEBI:57783"/>
        <dbReference type="ChEBI" id="CHEBI:58349"/>
        <dbReference type="ChEBI" id="CHEBI:78776"/>
        <dbReference type="ChEBI" id="CHEBI:78827"/>
        <dbReference type="EC" id="1.1.1.100"/>
    </reaction>
    <physiologicalReaction direction="right-to-left" evidence="6">
        <dbReference type="Rhea" id="RHEA:17399"/>
    </physiologicalReaction>
</comment>
<reference evidence="10 11" key="1">
    <citation type="submission" date="2020-01" db="EMBL/GenBank/DDBJ databases">
        <title>Genetics and antimicrobial susceptibilities of Nocardia species isolated from the soil; a comparison with species isolated from humans.</title>
        <authorList>
            <person name="Carrasco G."/>
            <person name="Monzon S."/>
            <person name="Sansegundo M."/>
            <person name="Garcia E."/>
            <person name="Garrido N."/>
            <person name="Medina M.J."/>
            <person name="Villalon P."/>
            <person name="Ramirez-Arocha A.C."/>
            <person name="Jimenez P."/>
            <person name="Cuesta I."/>
            <person name="Valdezate S."/>
        </authorList>
    </citation>
    <scope>NUCLEOTIDE SEQUENCE [LARGE SCALE GENOMIC DNA]</scope>
    <source>
        <strain evidence="8 10">CNM20110639</strain>
        <strain evidence="9 11">CNM20110649</strain>
    </source>
</reference>
<proteinExistence type="inferred from homology"/>
<dbReference type="GO" id="GO:0032787">
    <property type="term" value="P:monocarboxylic acid metabolic process"/>
    <property type="evidence" value="ECO:0007669"/>
    <property type="project" value="UniProtKB-ARBA"/>
</dbReference>
<dbReference type="Proteomes" id="UP000468928">
    <property type="component" value="Unassembled WGS sequence"/>
</dbReference>
<keyword evidence="4" id="KW-0560">Oxidoreductase</keyword>
<accession>A0A6P1D1K3</accession>